<protein>
    <submittedName>
        <fullName evidence="1">Uncharacterized protein</fullName>
    </submittedName>
</protein>
<dbReference type="Proteomes" id="UP000297814">
    <property type="component" value="Unassembled WGS sequence"/>
</dbReference>
<accession>A0A4Z1H1J2</accession>
<organism evidence="1 2">
    <name type="scientific">Botrytis hyacinthi</name>
    <dbReference type="NCBI Taxonomy" id="278943"/>
    <lineage>
        <taxon>Eukaryota</taxon>
        <taxon>Fungi</taxon>
        <taxon>Dikarya</taxon>
        <taxon>Ascomycota</taxon>
        <taxon>Pezizomycotina</taxon>
        <taxon>Leotiomycetes</taxon>
        <taxon>Helotiales</taxon>
        <taxon>Sclerotiniaceae</taxon>
        <taxon>Botrytis</taxon>
    </lineage>
</organism>
<dbReference type="AlphaFoldDB" id="A0A4Z1H1J2"/>
<comment type="caution">
    <text evidence="1">The sequence shown here is derived from an EMBL/GenBank/DDBJ whole genome shotgun (WGS) entry which is preliminary data.</text>
</comment>
<name>A0A4Z1H1J2_9HELO</name>
<dbReference type="EMBL" id="PQXK01000057">
    <property type="protein sequence ID" value="TGO39287.1"/>
    <property type="molecule type" value="Genomic_DNA"/>
</dbReference>
<reference evidence="1 2" key="1">
    <citation type="submission" date="2017-12" db="EMBL/GenBank/DDBJ databases">
        <title>Comparative genomics of Botrytis spp.</title>
        <authorList>
            <person name="Valero-Jimenez C.A."/>
            <person name="Tapia P."/>
            <person name="Veloso J."/>
            <person name="Silva-Moreno E."/>
            <person name="Staats M."/>
            <person name="Valdes J.H."/>
            <person name="Van Kan J.A.L."/>
        </authorList>
    </citation>
    <scope>NUCLEOTIDE SEQUENCE [LARGE SCALE GENOMIC DNA]</scope>
    <source>
        <strain evidence="1 2">Bh0001</strain>
    </source>
</reference>
<evidence type="ECO:0000313" key="2">
    <source>
        <dbReference type="Proteomes" id="UP000297814"/>
    </source>
</evidence>
<evidence type="ECO:0000313" key="1">
    <source>
        <dbReference type="EMBL" id="TGO39287.1"/>
    </source>
</evidence>
<proteinExistence type="predicted"/>
<gene>
    <name evidence="1" type="ORF">BHYA_0057g00040</name>
</gene>
<keyword evidence="2" id="KW-1185">Reference proteome</keyword>
<sequence>MEPYEDSHRDFRLPPAYLGKCTIILRCNIYRGAVARTEKSKILPTKQCRAFPQRREVKFDGWLNPDQVRVAC</sequence>